<dbReference type="PANTHER" id="PTHR42711">
    <property type="entry name" value="ABC TRANSPORTER ATP-BINDING PROTEIN"/>
    <property type="match status" value="1"/>
</dbReference>
<proteinExistence type="predicted"/>
<dbReference type="InterPro" id="IPR027417">
    <property type="entry name" value="P-loop_NTPase"/>
</dbReference>
<evidence type="ECO:0000313" key="6">
    <source>
        <dbReference type="Proteomes" id="UP001057998"/>
    </source>
</evidence>
<dbReference type="InterPro" id="IPR003593">
    <property type="entry name" value="AAA+_ATPase"/>
</dbReference>
<dbReference type="InterPro" id="IPR003439">
    <property type="entry name" value="ABC_transporter-like_ATP-bd"/>
</dbReference>
<keyword evidence="6" id="KW-1185">Reference proteome</keyword>
<dbReference type="EMBL" id="CP101508">
    <property type="protein sequence ID" value="UTV26935.1"/>
    <property type="molecule type" value="Genomic_DNA"/>
</dbReference>
<accession>A0ABY5GDR6</accession>
<dbReference type="GO" id="GO:0005524">
    <property type="term" value="F:ATP binding"/>
    <property type="evidence" value="ECO:0007669"/>
    <property type="project" value="UniProtKB-KW"/>
</dbReference>
<dbReference type="Pfam" id="PF00005">
    <property type="entry name" value="ABC_tran"/>
    <property type="match status" value="1"/>
</dbReference>
<evidence type="ECO:0000256" key="2">
    <source>
        <dbReference type="ARBA" id="ARBA00022741"/>
    </source>
</evidence>
<sequence>MAYISAHQLGKEFFYYRKQSGLMASLKNLWGREQLSKLVVRDLSFEIEQGEIVAFIGPNGAGKTTTMKMLSGILHPSTGHARVMGYVPWAREKAFKRKFSIIMGQKQQLWPDLPAIDSFELNKRIYEIKDRAYQQTLGELSEILNVRHLLDIQVRRLSLGERMKLELIAALLHQPEVIFLDEPTLGLDFLSQRAILAFLKTLAEEKRTTMLLTSHNMVDIATLCQRGIVISGGQLVYDGSLEALGDVVGAKRHLHVYSHTPIEKQVFAQYGRIIAADRNEIVIEISKAQSQTILARVLAQADVADIKIKELPLEHCLESLYLAQKVPA</sequence>
<keyword evidence="3 5" id="KW-0067">ATP-binding</keyword>
<dbReference type="InterPro" id="IPR017871">
    <property type="entry name" value="ABC_transporter-like_CS"/>
</dbReference>
<dbReference type="SUPFAM" id="SSF52540">
    <property type="entry name" value="P-loop containing nucleoside triphosphate hydrolases"/>
    <property type="match status" value="1"/>
</dbReference>
<dbReference type="PANTHER" id="PTHR42711:SF4">
    <property type="entry name" value="ABC TRANSPORTER RELATED"/>
    <property type="match status" value="1"/>
</dbReference>
<dbReference type="PROSITE" id="PS50893">
    <property type="entry name" value="ABC_TRANSPORTER_2"/>
    <property type="match status" value="1"/>
</dbReference>
<dbReference type="Proteomes" id="UP001057998">
    <property type="component" value="Chromosome 1"/>
</dbReference>
<reference evidence="5" key="1">
    <citation type="submission" date="2022-07" db="EMBL/GenBank/DDBJ databases">
        <title>Genome sequencing of Photobacterium atrarenae GJH2-4.</title>
        <authorList>
            <person name="Park S.-J."/>
        </authorList>
    </citation>
    <scope>NUCLEOTIDE SEQUENCE</scope>
    <source>
        <strain evidence="5">GJH2-4</strain>
    </source>
</reference>
<dbReference type="InterPro" id="IPR050763">
    <property type="entry name" value="ABC_transporter_ATP-binding"/>
</dbReference>
<dbReference type="SMART" id="SM00382">
    <property type="entry name" value="AAA"/>
    <property type="match status" value="1"/>
</dbReference>
<name>A0ABY5GDR6_9GAMM</name>
<gene>
    <name evidence="5" type="ORF">NNL38_11320</name>
</gene>
<protein>
    <submittedName>
        <fullName evidence="5">ATP-binding cassette domain-containing protein</fullName>
    </submittedName>
</protein>
<dbReference type="Gene3D" id="3.40.50.300">
    <property type="entry name" value="P-loop containing nucleotide triphosphate hydrolases"/>
    <property type="match status" value="1"/>
</dbReference>
<organism evidence="5 6">
    <name type="scientific">Photobacterium atrarenae</name>
    <dbReference type="NCBI Taxonomy" id="865757"/>
    <lineage>
        <taxon>Bacteria</taxon>
        <taxon>Pseudomonadati</taxon>
        <taxon>Pseudomonadota</taxon>
        <taxon>Gammaproteobacteria</taxon>
        <taxon>Vibrionales</taxon>
        <taxon>Vibrionaceae</taxon>
        <taxon>Photobacterium</taxon>
    </lineage>
</organism>
<keyword evidence="2" id="KW-0547">Nucleotide-binding</keyword>
<dbReference type="RefSeq" id="WP_255388145.1">
    <property type="nucleotide sequence ID" value="NZ_CP101508.1"/>
</dbReference>
<evidence type="ECO:0000313" key="5">
    <source>
        <dbReference type="EMBL" id="UTV26935.1"/>
    </source>
</evidence>
<evidence type="ECO:0000256" key="1">
    <source>
        <dbReference type="ARBA" id="ARBA00022448"/>
    </source>
</evidence>
<keyword evidence="1" id="KW-0813">Transport</keyword>
<feature type="domain" description="ABC transporter" evidence="4">
    <location>
        <begin position="24"/>
        <end position="257"/>
    </location>
</feature>
<dbReference type="PROSITE" id="PS00211">
    <property type="entry name" value="ABC_TRANSPORTER_1"/>
    <property type="match status" value="1"/>
</dbReference>
<evidence type="ECO:0000259" key="4">
    <source>
        <dbReference type="PROSITE" id="PS50893"/>
    </source>
</evidence>
<evidence type="ECO:0000256" key="3">
    <source>
        <dbReference type="ARBA" id="ARBA00022840"/>
    </source>
</evidence>